<dbReference type="InterPro" id="IPR016181">
    <property type="entry name" value="Acyl_CoA_acyltransferase"/>
</dbReference>
<dbReference type="PROSITE" id="PS51186">
    <property type="entry name" value="GNAT"/>
    <property type="match status" value="1"/>
</dbReference>
<dbReference type="Pfam" id="PF00583">
    <property type="entry name" value="Acetyltransf_1"/>
    <property type="match status" value="1"/>
</dbReference>
<dbReference type="EMBL" id="CP099427">
    <property type="protein sequence ID" value="USW57751.1"/>
    <property type="molecule type" value="Genomic_DNA"/>
</dbReference>
<organism evidence="2 3">
    <name type="scientific">Septoria linicola</name>
    <dbReference type="NCBI Taxonomy" id="215465"/>
    <lineage>
        <taxon>Eukaryota</taxon>
        <taxon>Fungi</taxon>
        <taxon>Dikarya</taxon>
        <taxon>Ascomycota</taxon>
        <taxon>Pezizomycotina</taxon>
        <taxon>Dothideomycetes</taxon>
        <taxon>Dothideomycetidae</taxon>
        <taxon>Mycosphaerellales</taxon>
        <taxon>Mycosphaerellaceae</taxon>
        <taxon>Septoria</taxon>
    </lineage>
</organism>
<dbReference type="SUPFAM" id="SSF55729">
    <property type="entry name" value="Acyl-CoA N-acyltransferases (Nat)"/>
    <property type="match status" value="1"/>
</dbReference>
<dbReference type="PANTHER" id="PTHR42791:SF14">
    <property type="entry name" value="N-ACETYLTRANSFERASE DOMAIN-CONTAINING PROTEIN"/>
    <property type="match status" value="1"/>
</dbReference>
<evidence type="ECO:0000259" key="1">
    <source>
        <dbReference type="PROSITE" id="PS51186"/>
    </source>
</evidence>
<protein>
    <submittedName>
        <fullName evidence="2">GNAT domain, acyl-CoA N-acyltransferase</fullName>
    </submittedName>
</protein>
<name>A0A9Q9ENF4_9PEZI</name>
<dbReference type="InterPro" id="IPR052523">
    <property type="entry name" value="Trichothecene_AcTrans"/>
</dbReference>
<keyword evidence="3" id="KW-1185">Reference proteome</keyword>
<dbReference type="InterPro" id="IPR000182">
    <property type="entry name" value="GNAT_dom"/>
</dbReference>
<sequence>MANIRIEISQEEDIQRLMELVLPTFQQLEYCKLAGLTPENAKAAVERHLEAWREQTRFSNVPMGIKCVHTDPASGQETIISSAEWEFYERERTEAEYVKGPYLVSASWVEDAGTKRRALENVAPLLEKRIRWFAGRPHAALAFMVTDTAFRGQGAAAMCVQWGLDQCKKLGIPAVLEASDAGAPLYKKLGFVEVDRVPTLTKTPVPRTMPVMIWWPPGTKEEDKKPAMPDYALRR</sequence>
<dbReference type="Gene3D" id="3.40.630.30">
    <property type="match status" value="1"/>
</dbReference>
<feature type="domain" description="N-acetyltransferase" evidence="1">
    <location>
        <begin position="77"/>
        <end position="210"/>
    </location>
</feature>
<evidence type="ECO:0000313" key="3">
    <source>
        <dbReference type="Proteomes" id="UP001056384"/>
    </source>
</evidence>
<dbReference type="Proteomes" id="UP001056384">
    <property type="component" value="Chromosome 10"/>
</dbReference>
<dbReference type="AlphaFoldDB" id="A0A9Q9ENF4"/>
<reference evidence="2" key="1">
    <citation type="submission" date="2022-06" db="EMBL/GenBank/DDBJ databases">
        <title>Complete genome sequences of two strains of the flax pathogen Septoria linicola.</title>
        <authorList>
            <person name="Lapalu N."/>
            <person name="Simon A."/>
            <person name="Demenou B."/>
            <person name="Paumier D."/>
            <person name="Guillot M.-P."/>
            <person name="Gout L."/>
            <person name="Valade R."/>
        </authorList>
    </citation>
    <scope>NUCLEOTIDE SEQUENCE</scope>
    <source>
        <strain evidence="2">SE15195</strain>
    </source>
</reference>
<dbReference type="PANTHER" id="PTHR42791">
    <property type="entry name" value="GNAT FAMILY ACETYLTRANSFERASE"/>
    <property type="match status" value="1"/>
</dbReference>
<dbReference type="GO" id="GO:0016747">
    <property type="term" value="F:acyltransferase activity, transferring groups other than amino-acyl groups"/>
    <property type="evidence" value="ECO:0007669"/>
    <property type="project" value="InterPro"/>
</dbReference>
<proteinExistence type="predicted"/>
<accession>A0A9Q9ENF4</accession>
<evidence type="ECO:0000313" key="2">
    <source>
        <dbReference type="EMBL" id="USW57751.1"/>
    </source>
</evidence>
<gene>
    <name evidence="2" type="ORF">Slin15195_G110700</name>
</gene>